<gene>
    <name evidence="3" type="ORF">Airi02_032060</name>
</gene>
<protein>
    <recommendedName>
        <fullName evidence="2">Protein kinase domain-containing protein</fullName>
    </recommendedName>
</protein>
<evidence type="ECO:0000313" key="4">
    <source>
        <dbReference type="Proteomes" id="UP001165074"/>
    </source>
</evidence>
<proteinExistence type="predicted"/>
<reference evidence="3" key="1">
    <citation type="submission" date="2023-03" db="EMBL/GenBank/DDBJ databases">
        <title>Actinoallomurus iriomotensis NBRC 103684.</title>
        <authorList>
            <person name="Ichikawa N."/>
            <person name="Sato H."/>
            <person name="Tonouchi N."/>
        </authorList>
    </citation>
    <scope>NUCLEOTIDE SEQUENCE</scope>
    <source>
        <strain evidence="3">NBRC 103684</strain>
    </source>
</reference>
<dbReference type="Gene3D" id="3.30.200.20">
    <property type="entry name" value="Phosphorylase Kinase, domain 1"/>
    <property type="match status" value="1"/>
</dbReference>
<evidence type="ECO:0000256" key="1">
    <source>
        <dbReference type="PROSITE-ProRule" id="PRU10141"/>
    </source>
</evidence>
<evidence type="ECO:0000313" key="3">
    <source>
        <dbReference type="EMBL" id="GLY85277.1"/>
    </source>
</evidence>
<comment type="caution">
    <text evidence="3">The sequence shown here is derived from an EMBL/GenBank/DDBJ whole genome shotgun (WGS) entry which is preliminary data.</text>
</comment>
<dbReference type="PROSITE" id="PS50011">
    <property type="entry name" value="PROTEIN_KINASE_DOM"/>
    <property type="match status" value="1"/>
</dbReference>
<sequence length="138" mass="15131">MVESLTPGDPARIGPYELLGRLGAGGMGRVYLGRTGDGRQAAIKVVRPELAEERDFRRRFAREIEAARAVDGRYTAAVLDADPDAESPWLATAYIPGPSLVDHVIDRGRWARRTCGGWPRAWRTRSARSTPPGWSTGT</sequence>
<dbReference type="InterPro" id="IPR017441">
    <property type="entry name" value="Protein_kinase_ATP_BS"/>
</dbReference>
<keyword evidence="1" id="KW-0547">Nucleotide-binding</keyword>
<keyword evidence="1" id="KW-0067">ATP-binding</keyword>
<dbReference type="GO" id="GO:0004672">
    <property type="term" value="F:protein kinase activity"/>
    <property type="evidence" value="ECO:0007669"/>
    <property type="project" value="InterPro"/>
</dbReference>
<evidence type="ECO:0000259" key="2">
    <source>
        <dbReference type="PROSITE" id="PS50011"/>
    </source>
</evidence>
<dbReference type="Proteomes" id="UP001165074">
    <property type="component" value="Unassembled WGS sequence"/>
</dbReference>
<feature type="binding site" evidence="1">
    <location>
        <position position="44"/>
    </location>
    <ligand>
        <name>ATP</name>
        <dbReference type="ChEBI" id="CHEBI:30616"/>
    </ligand>
</feature>
<dbReference type="InterPro" id="IPR000719">
    <property type="entry name" value="Prot_kinase_dom"/>
</dbReference>
<dbReference type="AlphaFoldDB" id="A0A9W6S443"/>
<organism evidence="3 4">
    <name type="scientific">Actinoallomurus iriomotensis</name>
    <dbReference type="NCBI Taxonomy" id="478107"/>
    <lineage>
        <taxon>Bacteria</taxon>
        <taxon>Bacillati</taxon>
        <taxon>Actinomycetota</taxon>
        <taxon>Actinomycetes</taxon>
        <taxon>Streptosporangiales</taxon>
        <taxon>Thermomonosporaceae</taxon>
        <taxon>Actinoallomurus</taxon>
    </lineage>
</organism>
<keyword evidence="4" id="KW-1185">Reference proteome</keyword>
<dbReference type="InterPro" id="IPR011009">
    <property type="entry name" value="Kinase-like_dom_sf"/>
</dbReference>
<dbReference type="PROSITE" id="PS00107">
    <property type="entry name" value="PROTEIN_KINASE_ATP"/>
    <property type="match status" value="1"/>
</dbReference>
<feature type="domain" description="Protein kinase" evidence="2">
    <location>
        <begin position="16"/>
        <end position="138"/>
    </location>
</feature>
<dbReference type="EMBL" id="BSTK01000004">
    <property type="protein sequence ID" value="GLY85277.1"/>
    <property type="molecule type" value="Genomic_DNA"/>
</dbReference>
<name>A0A9W6S443_9ACTN</name>
<dbReference type="GO" id="GO:0005524">
    <property type="term" value="F:ATP binding"/>
    <property type="evidence" value="ECO:0007669"/>
    <property type="project" value="UniProtKB-UniRule"/>
</dbReference>
<accession>A0A9W6S443</accession>
<dbReference type="SUPFAM" id="SSF56112">
    <property type="entry name" value="Protein kinase-like (PK-like)"/>
    <property type="match status" value="1"/>
</dbReference>
<dbReference type="FunFam" id="3.30.200.20:FF:000267">
    <property type="entry name" value="Serine/threonine protein kinase"/>
    <property type="match status" value="1"/>
</dbReference>